<accession>A0A0N0XM55</accession>
<dbReference type="OrthoDB" id="4827574at2"/>
<name>A0A0N0XM55_9NEIS</name>
<dbReference type="Pfam" id="PF09951">
    <property type="entry name" value="Imm33"/>
    <property type="match status" value="1"/>
</dbReference>
<dbReference type="Proteomes" id="UP000037939">
    <property type="component" value="Unassembled WGS sequence"/>
</dbReference>
<dbReference type="PATRIC" id="fig|857265.3.peg.1486"/>
<dbReference type="AlphaFoldDB" id="A0A0N0XM55"/>
<protein>
    <recommendedName>
        <fullName evidence="1">Immunity protein Imm33 domain-containing protein</fullName>
    </recommendedName>
</protein>
<dbReference type="RefSeq" id="WP_053937129.1">
    <property type="nucleotide sequence ID" value="NZ_LAQT01000004.1"/>
</dbReference>
<feature type="domain" description="Immunity protein Imm33" evidence="1">
    <location>
        <begin position="22"/>
        <end position="101"/>
    </location>
</feature>
<gene>
    <name evidence="2" type="ORF">WG78_07235</name>
</gene>
<dbReference type="PANTHER" id="PTHR38743">
    <property type="entry name" value="SIMILAR TO GLYOXYLASE I FAMILY PROTEIN"/>
    <property type="match status" value="1"/>
</dbReference>
<evidence type="ECO:0000259" key="1">
    <source>
        <dbReference type="Pfam" id="PF09951"/>
    </source>
</evidence>
<reference evidence="2 3" key="1">
    <citation type="submission" date="2015-07" db="EMBL/GenBank/DDBJ databases">
        <title>Draft genome sequence of the Amantichitinum ursilacus IGB-41, a new chitin-degrading bacterium.</title>
        <authorList>
            <person name="Kirstahler P."/>
            <person name="Guenther M."/>
            <person name="Grumaz C."/>
            <person name="Rupp S."/>
            <person name="Zibek S."/>
            <person name="Sohn K."/>
        </authorList>
    </citation>
    <scope>NUCLEOTIDE SEQUENCE [LARGE SCALE GENOMIC DNA]</scope>
    <source>
        <strain evidence="2 3">IGB-41</strain>
    </source>
</reference>
<comment type="caution">
    <text evidence="2">The sequence shown here is derived from an EMBL/GenBank/DDBJ whole genome shotgun (WGS) entry which is preliminary data.</text>
</comment>
<dbReference type="EMBL" id="LAQT01000004">
    <property type="protein sequence ID" value="KPC53897.1"/>
    <property type="molecule type" value="Genomic_DNA"/>
</dbReference>
<dbReference type="PANTHER" id="PTHR38743:SF2">
    <property type="entry name" value="DUF2185 DOMAIN-CONTAINING PROTEIN"/>
    <property type="match status" value="1"/>
</dbReference>
<dbReference type="STRING" id="857265.WG78_07235"/>
<proteinExistence type="predicted"/>
<organism evidence="2 3">
    <name type="scientific">Amantichitinum ursilacus</name>
    <dbReference type="NCBI Taxonomy" id="857265"/>
    <lineage>
        <taxon>Bacteria</taxon>
        <taxon>Pseudomonadati</taxon>
        <taxon>Pseudomonadota</taxon>
        <taxon>Betaproteobacteria</taxon>
        <taxon>Neisseriales</taxon>
        <taxon>Chitinibacteraceae</taxon>
        <taxon>Amantichitinum</taxon>
    </lineage>
</organism>
<dbReference type="InterPro" id="IPR018689">
    <property type="entry name" value="Imm33_dom"/>
</dbReference>
<sequence length="112" mass="12465">MQKHYKLNHKELADLASGRGLCVTTDKIVVDGAPVGYMVREEPEDDQDSGWRFFAGDEDDKYIDNPKNFSLLDLNVLANYDQSIVPFIDAPVGAAFDKVEGEFYDASDEAGE</sequence>
<evidence type="ECO:0000313" key="3">
    <source>
        <dbReference type="Proteomes" id="UP000037939"/>
    </source>
</evidence>
<keyword evidence="3" id="KW-1185">Reference proteome</keyword>
<evidence type="ECO:0000313" key="2">
    <source>
        <dbReference type="EMBL" id="KPC53897.1"/>
    </source>
</evidence>